<comment type="caution">
    <text evidence="3">The sequence shown here is derived from an EMBL/GenBank/DDBJ whole genome shotgun (WGS) entry which is preliminary data.</text>
</comment>
<dbReference type="InterPro" id="IPR036291">
    <property type="entry name" value="NAD(P)-bd_dom_sf"/>
</dbReference>
<dbReference type="Proteomes" id="UP001597227">
    <property type="component" value="Unassembled WGS sequence"/>
</dbReference>
<keyword evidence="4" id="KW-1185">Reference proteome</keyword>
<dbReference type="Pfam" id="PF02558">
    <property type="entry name" value="ApbA"/>
    <property type="match status" value="1"/>
</dbReference>
<dbReference type="InterPro" id="IPR008927">
    <property type="entry name" value="6-PGluconate_DH-like_C_sf"/>
</dbReference>
<dbReference type="Pfam" id="PF02317">
    <property type="entry name" value="Octopine_DH"/>
    <property type="match status" value="1"/>
</dbReference>
<organism evidence="3 4">
    <name type="scientific">Fredinandcohnia salidurans</name>
    <dbReference type="NCBI Taxonomy" id="2595041"/>
    <lineage>
        <taxon>Bacteria</taxon>
        <taxon>Bacillati</taxon>
        <taxon>Bacillota</taxon>
        <taxon>Bacilli</taxon>
        <taxon>Bacillales</taxon>
        <taxon>Bacillaceae</taxon>
        <taxon>Fredinandcohnia</taxon>
    </lineage>
</organism>
<dbReference type="PANTHER" id="PTHR38015:SF1">
    <property type="entry name" value="OPINE DEHYDROGENASE DOMAIN-CONTAINING PROTEIN"/>
    <property type="match status" value="1"/>
</dbReference>
<proteinExistence type="predicted"/>
<dbReference type="RefSeq" id="WP_388037543.1">
    <property type="nucleotide sequence ID" value="NZ_JBHUEK010000012.1"/>
</dbReference>
<dbReference type="InterPro" id="IPR013328">
    <property type="entry name" value="6PGD_dom2"/>
</dbReference>
<dbReference type="SUPFAM" id="SSF51735">
    <property type="entry name" value="NAD(P)-binding Rossmann-fold domains"/>
    <property type="match status" value="1"/>
</dbReference>
<feature type="domain" description="Opine dehydrogenase" evidence="1">
    <location>
        <begin position="179"/>
        <end position="320"/>
    </location>
</feature>
<dbReference type="Gene3D" id="3.40.50.720">
    <property type="entry name" value="NAD(P)-binding Rossmann-like Domain"/>
    <property type="match status" value="1"/>
</dbReference>
<dbReference type="InterPro" id="IPR003421">
    <property type="entry name" value="Opine_DH"/>
</dbReference>
<evidence type="ECO:0000259" key="1">
    <source>
        <dbReference type="Pfam" id="PF02317"/>
    </source>
</evidence>
<dbReference type="SUPFAM" id="SSF48179">
    <property type="entry name" value="6-phosphogluconate dehydrogenase C-terminal domain-like"/>
    <property type="match status" value="1"/>
</dbReference>
<feature type="domain" description="Ketopantoate reductase N-terminal" evidence="2">
    <location>
        <begin position="4"/>
        <end position="101"/>
    </location>
</feature>
<evidence type="ECO:0000313" key="4">
    <source>
        <dbReference type="Proteomes" id="UP001597227"/>
    </source>
</evidence>
<dbReference type="InterPro" id="IPR013332">
    <property type="entry name" value="KPR_N"/>
</dbReference>
<sequence length="350" mass="38844">MSFAVIGAGNTGQAIAGYLALQGKKVKLYSRSPIKAEILSFQGLEVNGIYSGKVPIQASPHIEEVIVDAEYIIITTTASGHKPIFNQLKPYLKRNQTIVIFPGYWGALECREVLGDDIEVKNLTIAESSAMPFISKAESTGYVTISRIKQNVQISVVPTSKNLTISKYFLETFPQLITANNVIETSLNNSNVVVHTPITLFNASRIDSASEFRFYGDGTSPLTVTYVEKLDEERINLAEHLNIKTQSILSILNEFYKTDYPSLYEALPGLFPDGLAPTTLDHRYVTEDIPFGLVPISELSRRVGLETPYTDSLINTASLLMEKDFRSEGVSFEELTEKDINNLKGLTHYM</sequence>
<dbReference type="PANTHER" id="PTHR38015">
    <property type="entry name" value="BLR6086 PROTEIN"/>
    <property type="match status" value="1"/>
</dbReference>
<dbReference type="Gene3D" id="1.10.1040.10">
    <property type="entry name" value="N-(1-d-carboxylethyl)-l-norvaline Dehydrogenase, domain 2"/>
    <property type="match status" value="1"/>
</dbReference>
<dbReference type="InterPro" id="IPR051729">
    <property type="entry name" value="Opine/Lysopine_DH"/>
</dbReference>
<dbReference type="EMBL" id="JBHUEK010000012">
    <property type="protein sequence ID" value="MFD1778938.1"/>
    <property type="molecule type" value="Genomic_DNA"/>
</dbReference>
<evidence type="ECO:0000259" key="2">
    <source>
        <dbReference type="Pfam" id="PF02558"/>
    </source>
</evidence>
<gene>
    <name evidence="3" type="ORF">ACFSFW_09690</name>
</gene>
<evidence type="ECO:0000313" key="3">
    <source>
        <dbReference type="EMBL" id="MFD1778938.1"/>
    </source>
</evidence>
<name>A0ABW4MLY4_9BACI</name>
<protein>
    <submittedName>
        <fullName evidence="3">NAD/NADP octopine/nopaline dehydrogenase family protein</fullName>
    </submittedName>
</protein>
<accession>A0ABW4MLY4</accession>
<reference evidence="4" key="1">
    <citation type="journal article" date="2019" name="Int. J. Syst. Evol. Microbiol.">
        <title>The Global Catalogue of Microorganisms (GCM) 10K type strain sequencing project: providing services to taxonomists for standard genome sequencing and annotation.</title>
        <authorList>
            <consortium name="The Broad Institute Genomics Platform"/>
            <consortium name="The Broad Institute Genome Sequencing Center for Infectious Disease"/>
            <person name="Wu L."/>
            <person name="Ma J."/>
        </authorList>
    </citation>
    <scope>NUCLEOTIDE SEQUENCE [LARGE SCALE GENOMIC DNA]</scope>
    <source>
        <strain evidence="4">CCUG 15531</strain>
    </source>
</reference>